<protein>
    <submittedName>
        <fullName evidence="1">Uncharacterized protein</fullName>
    </submittedName>
</protein>
<name>A0ABY9WY03_9BACT</name>
<keyword evidence="2" id="KW-1185">Reference proteome</keyword>
<accession>A0ABY9WY03</accession>
<dbReference type="Proteomes" id="UP001611383">
    <property type="component" value="Chromosome"/>
</dbReference>
<reference evidence="1 2" key="1">
    <citation type="submission" date="2019-08" db="EMBL/GenBank/DDBJ databases">
        <title>Archangium and Cystobacter genomes.</title>
        <authorList>
            <person name="Chen I.-C.K."/>
            <person name="Wielgoss S."/>
        </authorList>
    </citation>
    <scope>NUCLEOTIDE SEQUENCE [LARGE SCALE GENOMIC DNA]</scope>
    <source>
        <strain evidence="1 2">Cbm 6</strain>
    </source>
</reference>
<sequence length="645" mass="69259">MCLRPVPMLLLLVVLWVGGTARAAGPIAARGSTGRGIRIRCTPEYVLLGADREAEVRIELDPEASGVELFASRGELGPLSQVEPGVFRATYVPPRQSLPLEVILVALAQGPQGPLEGWSVLPLWGQGQAEVRTRPGAPVTLQVGERTFGPVQASAKGLARIPVAVPPGVSEAFFGRKRIDLGLPPRSLLHAVVGRREVRVDREEVVDIRLYASNRESTPPALGTFSFSVSRGQVSAPSELEPGVFFLRWTVPPGPVGEVALKGSVPRDKRWSVSVKLAAVPGPARHFEMKVDREELVASEEARVAVAVSVRDAVGNPTRAGLRLESDFGGDGGLTERQLGEYAGEFGIKPRFGGRERLELRLLAEGFSAPVGTKTLVLRAAAPSRVEVVSRHSMLVTDGQTEATWRIFVEDRFGNPVREPLPEATRVEGSASTLVPKAPGRYELRYVPHEAREDHVSALEVQVGEVRGRGELPLLRRRPMLLVSPRAGVVTNFAEVLAPSVGLRVEVWPVVQWPTVGLLLDTGHLRFSFAGGESVPGFMGRNSLSEITVALGLRTLREQGLQGWVAAGPSVAWVRGRVSLGGGPALEQGAWVLGAQALVGAGLQLGPGQPFLEARFNWFDDPSLHVLRGTLRGGGLHGGYRLALF</sequence>
<organism evidence="1 2">
    <name type="scientific">Archangium minus</name>
    <dbReference type="NCBI Taxonomy" id="83450"/>
    <lineage>
        <taxon>Bacteria</taxon>
        <taxon>Pseudomonadati</taxon>
        <taxon>Myxococcota</taxon>
        <taxon>Myxococcia</taxon>
        <taxon>Myxococcales</taxon>
        <taxon>Cystobacterineae</taxon>
        <taxon>Archangiaceae</taxon>
        <taxon>Archangium</taxon>
    </lineage>
</organism>
<evidence type="ECO:0000313" key="1">
    <source>
        <dbReference type="EMBL" id="WNG48026.1"/>
    </source>
</evidence>
<dbReference type="EMBL" id="CP043494">
    <property type="protein sequence ID" value="WNG48026.1"/>
    <property type="molecule type" value="Genomic_DNA"/>
</dbReference>
<dbReference type="RefSeq" id="WP_395805025.1">
    <property type="nucleotide sequence ID" value="NZ_CP043494.1"/>
</dbReference>
<proteinExistence type="predicted"/>
<gene>
    <name evidence="1" type="ORF">F0U60_30700</name>
</gene>
<evidence type="ECO:0000313" key="2">
    <source>
        <dbReference type="Proteomes" id="UP001611383"/>
    </source>
</evidence>